<sequence length="429" mass="44152">MTPGSIRARMLAWSAGLTLGALVVAWFAVSAVLADFVNRRLNADLTAAARGVMAAAAWDAAGAFAVLPPPADPRFDRPLSGWYWQVSDGTAVLARAPSLVTGNLGADGAGRTGPDGASLVAHVARFTAPGDGRRLTVTVTLPAAEVVAELAAIRRPLALALAALGAALLAAQVLAVRAGLVDLTRFARAVAAVRDGRGETLPPAQAAELRPLSDELTRLIAANAAQVARARAHAGDLAHALKTPLAVLANRADPEDTALIDRMDRIIRWHLKRARAAAAGLDPTAHAAVAPVLEDVALVLTPEARRRGVKLEIAAKGVPDFRGDAEDLAEIVGALTENAVKWARSSVRLAAAPCLDGVQISITDDGPGIPEPDRARLLARGARLDETVPGHGLGLAIATDRVAAYGGRLDIGQSEGGGLAVTLTLPARG</sequence>
<evidence type="ECO:0000256" key="7">
    <source>
        <dbReference type="ARBA" id="ARBA00022777"/>
    </source>
</evidence>
<dbReference type="EC" id="2.7.13.3" evidence="3"/>
<keyword evidence="6" id="KW-0812">Transmembrane</keyword>
<name>A0A1V0RMU2_9RHOB</name>
<keyword evidence="7" id="KW-0418">Kinase</keyword>
<dbReference type="Pfam" id="PF02518">
    <property type="entry name" value="HATPase_c"/>
    <property type="match status" value="1"/>
</dbReference>
<feature type="domain" description="Histidine kinase" evidence="10">
    <location>
        <begin position="236"/>
        <end position="429"/>
    </location>
</feature>
<proteinExistence type="predicted"/>
<accession>A0A1V0RMU2</accession>
<dbReference type="OrthoDB" id="9815202at2"/>
<dbReference type="SUPFAM" id="SSF55874">
    <property type="entry name" value="ATPase domain of HSP90 chaperone/DNA topoisomerase II/histidine kinase"/>
    <property type="match status" value="1"/>
</dbReference>
<dbReference type="InterPro" id="IPR050428">
    <property type="entry name" value="TCS_sensor_his_kinase"/>
</dbReference>
<comment type="subcellular location">
    <subcellularLocation>
        <location evidence="2">Membrane</location>
    </subcellularLocation>
</comment>
<keyword evidence="8" id="KW-1133">Transmembrane helix</keyword>
<comment type="catalytic activity">
    <reaction evidence="1">
        <text>ATP + protein L-histidine = ADP + protein N-phospho-L-histidine.</text>
        <dbReference type="EC" id="2.7.13.3"/>
    </reaction>
</comment>
<dbReference type="InterPro" id="IPR005467">
    <property type="entry name" value="His_kinase_dom"/>
</dbReference>
<dbReference type="PRINTS" id="PR00344">
    <property type="entry name" value="BCTRLSENSOR"/>
</dbReference>
<dbReference type="Proteomes" id="UP000192273">
    <property type="component" value="Chromosome"/>
</dbReference>
<organism evidence="11 12">
    <name type="scientific">Roseovarius mucosus</name>
    <dbReference type="NCBI Taxonomy" id="215743"/>
    <lineage>
        <taxon>Bacteria</taxon>
        <taxon>Pseudomonadati</taxon>
        <taxon>Pseudomonadota</taxon>
        <taxon>Alphaproteobacteria</taxon>
        <taxon>Rhodobacterales</taxon>
        <taxon>Roseobacteraceae</taxon>
        <taxon>Roseovarius</taxon>
    </lineage>
</organism>
<reference evidence="11 12" key="1">
    <citation type="submission" date="2017-03" db="EMBL/GenBank/DDBJ databases">
        <title>Genome Sequence of Roseovarius mucosus strain SMR3 Isolated from a culture of the Diatom Skeletonema marinoi.</title>
        <authorList>
            <person name="Topel M."/>
            <person name="Pinder M."/>
            <person name="Johansson O.N."/>
            <person name="Kourtchenko O."/>
            <person name="Godhe A."/>
            <person name="Clarke A.K."/>
        </authorList>
    </citation>
    <scope>NUCLEOTIDE SEQUENCE [LARGE SCALE GENOMIC DNA]</scope>
    <source>
        <strain evidence="11 12">SMR3</strain>
    </source>
</reference>
<protein>
    <recommendedName>
        <fullName evidence="3">histidine kinase</fullName>
        <ecNumber evidence="3">2.7.13.3</ecNumber>
    </recommendedName>
</protein>
<dbReference type="RefSeq" id="WP_081506990.1">
    <property type="nucleotide sequence ID" value="NZ_CP020474.1"/>
</dbReference>
<keyword evidence="9" id="KW-0472">Membrane</keyword>
<keyword evidence="4" id="KW-0597">Phosphoprotein</keyword>
<dbReference type="GO" id="GO:0000160">
    <property type="term" value="P:phosphorelay signal transduction system"/>
    <property type="evidence" value="ECO:0007669"/>
    <property type="project" value="TreeGrafter"/>
</dbReference>
<evidence type="ECO:0000256" key="1">
    <source>
        <dbReference type="ARBA" id="ARBA00000085"/>
    </source>
</evidence>
<dbReference type="KEGG" id="rmm:ROSMUCSMR3_01620"/>
<evidence type="ECO:0000313" key="12">
    <source>
        <dbReference type="Proteomes" id="UP000192273"/>
    </source>
</evidence>
<evidence type="ECO:0000256" key="3">
    <source>
        <dbReference type="ARBA" id="ARBA00012438"/>
    </source>
</evidence>
<dbReference type="InterPro" id="IPR036890">
    <property type="entry name" value="HATPase_C_sf"/>
</dbReference>
<evidence type="ECO:0000259" key="10">
    <source>
        <dbReference type="PROSITE" id="PS50109"/>
    </source>
</evidence>
<dbReference type="EMBL" id="CP020474">
    <property type="protein sequence ID" value="ARE83104.1"/>
    <property type="molecule type" value="Genomic_DNA"/>
</dbReference>
<dbReference type="InterPro" id="IPR003594">
    <property type="entry name" value="HATPase_dom"/>
</dbReference>
<evidence type="ECO:0000256" key="4">
    <source>
        <dbReference type="ARBA" id="ARBA00022553"/>
    </source>
</evidence>
<dbReference type="PANTHER" id="PTHR45436:SF5">
    <property type="entry name" value="SENSOR HISTIDINE KINASE TRCS"/>
    <property type="match status" value="1"/>
</dbReference>
<dbReference type="SMART" id="SM00387">
    <property type="entry name" value="HATPase_c"/>
    <property type="match status" value="1"/>
</dbReference>
<evidence type="ECO:0000256" key="6">
    <source>
        <dbReference type="ARBA" id="ARBA00022692"/>
    </source>
</evidence>
<dbReference type="AlphaFoldDB" id="A0A1V0RMU2"/>
<dbReference type="GO" id="GO:0005886">
    <property type="term" value="C:plasma membrane"/>
    <property type="evidence" value="ECO:0007669"/>
    <property type="project" value="TreeGrafter"/>
</dbReference>
<dbReference type="PANTHER" id="PTHR45436">
    <property type="entry name" value="SENSOR HISTIDINE KINASE YKOH"/>
    <property type="match status" value="1"/>
</dbReference>
<evidence type="ECO:0000313" key="11">
    <source>
        <dbReference type="EMBL" id="ARE83104.1"/>
    </source>
</evidence>
<dbReference type="PROSITE" id="PS50109">
    <property type="entry name" value="HIS_KIN"/>
    <property type="match status" value="1"/>
</dbReference>
<gene>
    <name evidence="11" type="primary">phoQ</name>
    <name evidence="11" type="ORF">ROSMUCSMR3_01620</name>
</gene>
<evidence type="ECO:0000256" key="9">
    <source>
        <dbReference type="ARBA" id="ARBA00023136"/>
    </source>
</evidence>
<evidence type="ECO:0000256" key="8">
    <source>
        <dbReference type="ARBA" id="ARBA00022989"/>
    </source>
</evidence>
<dbReference type="InterPro" id="IPR004358">
    <property type="entry name" value="Sig_transdc_His_kin-like_C"/>
</dbReference>
<evidence type="ECO:0000256" key="2">
    <source>
        <dbReference type="ARBA" id="ARBA00004370"/>
    </source>
</evidence>
<keyword evidence="5 11" id="KW-0808">Transferase</keyword>
<dbReference type="GO" id="GO:0004673">
    <property type="term" value="F:protein histidine kinase activity"/>
    <property type="evidence" value="ECO:0007669"/>
    <property type="project" value="UniProtKB-EC"/>
</dbReference>
<keyword evidence="12" id="KW-1185">Reference proteome</keyword>
<dbReference type="Gene3D" id="3.30.565.10">
    <property type="entry name" value="Histidine kinase-like ATPase, C-terminal domain"/>
    <property type="match status" value="1"/>
</dbReference>
<evidence type="ECO:0000256" key="5">
    <source>
        <dbReference type="ARBA" id="ARBA00022679"/>
    </source>
</evidence>